<sequence length="239" mass="26489">MVVRYDGRTNLECGAISASVGVFNSLNGSAEFSIGLSKVIATVWRPEEASSNKCKSYLEVILRPRIGQSQESHKLIEYHMLRLFEKVIDFKPFNRCVISIALQIVSEDGPILPVCINAAVLALIDSGIPMKFFPLALSIAESNHFYGEKNTSHLLLDPTQSEFLNCTNCSTIVVNTTEKNIFSCVINKGMGVSQNELLDEIHPMVLSIATSNGLIRHLSEVLSENIRNKVVKPYNNNLF</sequence>
<dbReference type="PANTHER" id="PTHR11953:SF1">
    <property type="entry name" value="EXOSOME COMPLEX COMPONENT RRP46"/>
    <property type="match status" value="1"/>
</dbReference>
<dbReference type="InterPro" id="IPR050080">
    <property type="entry name" value="RNase_PH"/>
</dbReference>
<keyword evidence="4" id="KW-0271">Exosome</keyword>
<gene>
    <name evidence="7" type="ORF">OJ253_1263</name>
</gene>
<dbReference type="Proteomes" id="UP001067231">
    <property type="component" value="Unassembled WGS sequence"/>
</dbReference>
<dbReference type="GO" id="GO:0071028">
    <property type="term" value="P:nuclear mRNA surveillance"/>
    <property type="evidence" value="ECO:0007669"/>
    <property type="project" value="TreeGrafter"/>
</dbReference>
<dbReference type="GO" id="GO:0006364">
    <property type="term" value="P:rRNA processing"/>
    <property type="evidence" value="ECO:0007669"/>
    <property type="project" value="UniProtKB-KW"/>
</dbReference>
<dbReference type="GO" id="GO:0005730">
    <property type="term" value="C:nucleolus"/>
    <property type="evidence" value="ECO:0007669"/>
    <property type="project" value="TreeGrafter"/>
</dbReference>
<dbReference type="GO" id="GO:0000176">
    <property type="term" value="C:nuclear exosome (RNase complex)"/>
    <property type="evidence" value="ECO:0007669"/>
    <property type="project" value="TreeGrafter"/>
</dbReference>
<dbReference type="PANTHER" id="PTHR11953">
    <property type="entry name" value="EXOSOME COMPLEX COMPONENT"/>
    <property type="match status" value="1"/>
</dbReference>
<dbReference type="InterPro" id="IPR027408">
    <property type="entry name" value="PNPase/RNase_PH_dom_sf"/>
</dbReference>
<accession>A0A9D5HXY5</accession>
<evidence type="ECO:0000256" key="1">
    <source>
        <dbReference type="ARBA" id="ARBA00004123"/>
    </source>
</evidence>
<keyword evidence="3" id="KW-0698">rRNA processing</keyword>
<name>A0A9D5HXY5_9CRYT</name>
<evidence type="ECO:0000256" key="3">
    <source>
        <dbReference type="ARBA" id="ARBA00022552"/>
    </source>
</evidence>
<feature type="domain" description="Exoribonuclease phosphorolytic" evidence="6">
    <location>
        <begin position="15"/>
        <end position="129"/>
    </location>
</feature>
<dbReference type="Gene3D" id="3.30.230.70">
    <property type="entry name" value="GHMP Kinase, N-terminal domain"/>
    <property type="match status" value="1"/>
</dbReference>
<proteinExistence type="inferred from homology"/>
<dbReference type="GO" id="GO:0071051">
    <property type="term" value="P:poly(A)-dependent snoRNA 3'-end processing"/>
    <property type="evidence" value="ECO:0007669"/>
    <property type="project" value="TreeGrafter"/>
</dbReference>
<dbReference type="EMBL" id="JAPCXC010000026">
    <property type="protein sequence ID" value="KAJ1610244.1"/>
    <property type="molecule type" value="Genomic_DNA"/>
</dbReference>
<dbReference type="InterPro" id="IPR001247">
    <property type="entry name" value="ExoRNase_PH_dom1"/>
</dbReference>
<comment type="similarity">
    <text evidence="2">Belongs to the RNase PH family.</text>
</comment>
<reference evidence="7" key="1">
    <citation type="submission" date="2022-10" db="EMBL/GenBank/DDBJ databases">
        <title>Adaptive evolution leads to modifications in subtelomeric GC content in a zoonotic Cryptosporidium species.</title>
        <authorList>
            <person name="Li J."/>
            <person name="Feng Y."/>
            <person name="Xiao L."/>
        </authorList>
    </citation>
    <scope>NUCLEOTIDE SEQUENCE</scope>
    <source>
        <strain evidence="7">33844</strain>
    </source>
</reference>
<protein>
    <submittedName>
        <fullName evidence="7">RPR46-like RNAse PH domain-containing protein</fullName>
    </submittedName>
</protein>
<organism evidence="7">
    <name type="scientific">Cryptosporidium canis</name>
    <dbReference type="NCBI Taxonomy" id="195482"/>
    <lineage>
        <taxon>Eukaryota</taxon>
        <taxon>Sar</taxon>
        <taxon>Alveolata</taxon>
        <taxon>Apicomplexa</taxon>
        <taxon>Conoidasida</taxon>
        <taxon>Coccidia</taxon>
        <taxon>Eucoccidiorida</taxon>
        <taxon>Eimeriorina</taxon>
        <taxon>Cryptosporidiidae</taxon>
        <taxon>Cryptosporidium</taxon>
    </lineage>
</organism>
<dbReference type="AlphaFoldDB" id="A0A9D5HXY5"/>
<dbReference type="InterPro" id="IPR020568">
    <property type="entry name" value="Ribosomal_Su5_D2-typ_SF"/>
</dbReference>
<dbReference type="GO" id="GO:0003723">
    <property type="term" value="F:RNA binding"/>
    <property type="evidence" value="ECO:0007669"/>
    <property type="project" value="TreeGrafter"/>
</dbReference>
<dbReference type="GO" id="GO:0000177">
    <property type="term" value="C:cytoplasmic exosome (RNase complex)"/>
    <property type="evidence" value="ECO:0007669"/>
    <property type="project" value="TreeGrafter"/>
</dbReference>
<evidence type="ECO:0000256" key="4">
    <source>
        <dbReference type="ARBA" id="ARBA00022835"/>
    </source>
</evidence>
<dbReference type="SUPFAM" id="SSF54211">
    <property type="entry name" value="Ribosomal protein S5 domain 2-like"/>
    <property type="match status" value="1"/>
</dbReference>
<dbReference type="GO" id="GO:0016075">
    <property type="term" value="P:rRNA catabolic process"/>
    <property type="evidence" value="ECO:0007669"/>
    <property type="project" value="TreeGrafter"/>
</dbReference>
<evidence type="ECO:0000256" key="5">
    <source>
        <dbReference type="ARBA" id="ARBA00023242"/>
    </source>
</evidence>
<dbReference type="GO" id="GO:0034475">
    <property type="term" value="P:U4 snRNA 3'-end processing"/>
    <property type="evidence" value="ECO:0007669"/>
    <property type="project" value="TreeGrafter"/>
</dbReference>
<dbReference type="Pfam" id="PF01138">
    <property type="entry name" value="RNase_PH"/>
    <property type="match status" value="1"/>
</dbReference>
<dbReference type="OrthoDB" id="27298at2759"/>
<keyword evidence="5" id="KW-0539">Nucleus</keyword>
<evidence type="ECO:0000259" key="6">
    <source>
        <dbReference type="Pfam" id="PF01138"/>
    </source>
</evidence>
<comment type="subcellular location">
    <subcellularLocation>
        <location evidence="1">Nucleus</location>
    </subcellularLocation>
</comment>
<comment type="caution">
    <text evidence="7">The sequence shown here is derived from an EMBL/GenBank/DDBJ whole genome shotgun (WGS) entry which is preliminary data.</text>
</comment>
<evidence type="ECO:0000313" key="7">
    <source>
        <dbReference type="EMBL" id="KAJ1610244.1"/>
    </source>
</evidence>
<evidence type="ECO:0000256" key="2">
    <source>
        <dbReference type="ARBA" id="ARBA00006678"/>
    </source>
</evidence>